<accession>A0A4D9DCC9</accession>
<gene>
    <name evidence="6" type="ORF">NSK_001487</name>
</gene>
<dbReference type="InterPro" id="IPR002347">
    <property type="entry name" value="SDR_fam"/>
</dbReference>
<dbReference type="SUPFAM" id="SSF51735">
    <property type="entry name" value="NAD(P)-binding Rossmann-fold domains"/>
    <property type="match status" value="1"/>
</dbReference>
<feature type="transmembrane region" description="Helical" evidence="5">
    <location>
        <begin position="41"/>
        <end position="62"/>
    </location>
</feature>
<evidence type="ECO:0000256" key="3">
    <source>
        <dbReference type="ARBA" id="ARBA00023002"/>
    </source>
</evidence>
<feature type="transmembrane region" description="Helical" evidence="5">
    <location>
        <begin position="18"/>
        <end position="35"/>
    </location>
</feature>
<dbReference type="EMBL" id="SDOX01000006">
    <property type="protein sequence ID" value="TFJ87155.1"/>
    <property type="molecule type" value="Genomic_DNA"/>
</dbReference>
<comment type="caution">
    <text evidence="6">The sequence shown here is derived from an EMBL/GenBank/DDBJ whole genome shotgun (WGS) entry which is preliminary data.</text>
</comment>
<evidence type="ECO:0000256" key="2">
    <source>
        <dbReference type="ARBA" id="ARBA00006484"/>
    </source>
</evidence>
<dbReference type="PANTHER" id="PTHR43899:SF13">
    <property type="entry name" value="RH59310P"/>
    <property type="match status" value="1"/>
</dbReference>
<dbReference type="GO" id="GO:0005783">
    <property type="term" value="C:endoplasmic reticulum"/>
    <property type="evidence" value="ECO:0007669"/>
    <property type="project" value="UniProtKB-SubCell"/>
</dbReference>
<keyword evidence="5" id="KW-0472">Membrane</keyword>
<evidence type="ECO:0000256" key="5">
    <source>
        <dbReference type="SAM" id="Phobius"/>
    </source>
</evidence>
<evidence type="ECO:0000313" key="6">
    <source>
        <dbReference type="EMBL" id="TFJ87155.1"/>
    </source>
</evidence>
<dbReference type="PIRSF" id="PIRSF000126">
    <property type="entry name" value="11-beta-HSD1"/>
    <property type="match status" value="1"/>
</dbReference>
<reference evidence="6 7" key="1">
    <citation type="submission" date="2019-01" db="EMBL/GenBank/DDBJ databases">
        <title>Nuclear Genome Assembly of the Microalgal Biofuel strain Nannochloropsis salina CCMP1776.</title>
        <authorList>
            <person name="Hovde B."/>
        </authorList>
    </citation>
    <scope>NUCLEOTIDE SEQUENCE [LARGE SCALE GENOMIC DNA]</scope>
    <source>
        <strain evidence="6 7">CCMP1776</strain>
    </source>
</reference>
<keyword evidence="3" id="KW-0560">Oxidoreductase</keyword>
<dbReference type="PROSITE" id="PS00061">
    <property type="entry name" value="ADH_SHORT"/>
    <property type="match status" value="1"/>
</dbReference>
<dbReference type="InterPro" id="IPR051019">
    <property type="entry name" value="VLCFA-Steroid_DH"/>
</dbReference>
<evidence type="ECO:0000313" key="7">
    <source>
        <dbReference type="Proteomes" id="UP000355283"/>
    </source>
</evidence>
<organism evidence="6 7">
    <name type="scientific">Nannochloropsis salina CCMP1776</name>
    <dbReference type="NCBI Taxonomy" id="1027361"/>
    <lineage>
        <taxon>Eukaryota</taxon>
        <taxon>Sar</taxon>
        <taxon>Stramenopiles</taxon>
        <taxon>Ochrophyta</taxon>
        <taxon>Eustigmatophyceae</taxon>
        <taxon>Eustigmatales</taxon>
        <taxon>Monodopsidaceae</taxon>
        <taxon>Microchloropsis</taxon>
        <taxon>Microchloropsis salina</taxon>
    </lineage>
</organism>
<feature type="transmembrane region" description="Helical" evidence="5">
    <location>
        <begin position="302"/>
        <end position="325"/>
    </location>
</feature>
<comment type="similarity">
    <text evidence="2 4">Belongs to the short-chain dehydrogenases/reductases (SDR) family.</text>
</comment>
<dbReference type="CDD" id="cd05356">
    <property type="entry name" value="17beta-HSD1_like_SDR_c"/>
    <property type="match status" value="1"/>
</dbReference>
<keyword evidence="5" id="KW-1133">Transmembrane helix</keyword>
<evidence type="ECO:0000256" key="4">
    <source>
        <dbReference type="RuleBase" id="RU000363"/>
    </source>
</evidence>
<name>A0A4D9DCC9_9STRA</name>
<dbReference type="Proteomes" id="UP000355283">
    <property type="component" value="Unassembled WGS sequence"/>
</dbReference>
<keyword evidence="7" id="KW-1185">Reference proteome</keyword>
<keyword evidence="5" id="KW-0812">Transmembrane</keyword>
<dbReference type="OrthoDB" id="1393670at2759"/>
<dbReference type="InterPro" id="IPR036291">
    <property type="entry name" value="NAD(P)-bd_dom_sf"/>
</dbReference>
<dbReference type="AlphaFoldDB" id="A0A4D9DCC9"/>
<dbReference type="Gene3D" id="3.40.50.720">
    <property type="entry name" value="NAD(P)-binding Rossmann-like Domain"/>
    <property type="match status" value="1"/>
</dbReference>
<protein>
    <submittedName>
        <fullName evidence="6">Uncharacterized protein</fullName>
    </submittedName>
</protein>
<dbReference type="PRINTS" id="PR00080">
    <property type="entry name" value="SDRFAMILY"/>
</dbReference>
<comment type="subcellular location">
    <subcellularLocation>
        <location evidence="1">Endoplasmic reticulum</location>
    </subcellularLocation>
</comment>
<evidence type="ECO:0000256" key="1">
    <source>
        <dbReference type="ARBA" id="ARBA00004240"/>
    </source>
</evidence>
<dbReference type="PANTHER" id="PTHR43899">
    <property type="entry name" value="RH59310P"/>
    <property type="match status" value="1"/>
</dbReference>
<proteinExistence type="inferred from homology"/>
<feature type="transmembrane region" description="Helical" evidence="5">
    <location>
        <begin position="74"/>
        <end position="93"/>
    </location>
</feature>
<dbReference type="PRINTS" id="PR00081">
    <property type="entry name" value="GDHRDH"/>
</dbReference>
<dbReference type="Pfam" id="PF00106">
    <property type="entry name" value="adh_short"/>
    <property type="match status" value="1"/>
</dbReference>
<dbReference type="GO" id="GO:0016491">
    <property type="term" value="F:oxidoreductase activity"/>
    <property type="evidence" value="ECO:0007669"/>
    <property type="project" value="UniProtKB-KW"/>
</dbReference>
<sequence>MALDVKEKNLIKFIAKRLIPILLIFCSFASYMELWAQPVRLLGFCLVAIWIIKITRRIILFLRVKLFPRDPLSYGKWAIVTGATAGIGEAFAYELAARGMNVIIISRSLNKLEEVKKGILKESPAAEIRCMAYDYTDREGAEAFFMKLSETCKHLEGGLGMLVNNVGMVNAIPEYVHLLDDPTTYGILQVNVEGTVRTTRAIAPLLIDQRKGAIINVSSGSGNHPTPMISCYASTKSFITQFSQCLSHELREFGVDVLVVTPYYVISNQFRRKKATYIAPTAQRMVQDTLPILGYCDVAFPYWFHALCGFFVGLYWDVGGSVMAAMRRNRARILEAAAKKEGKKE</sequence>
<dbReference type="InterPro" id="IPR020904">
    <property type="entry name" value="Sc_DH/Rdtase_CS"/>
</dbReference>